<dbReference type="Pfam" id="PF13537">
    <property type="entry name" value="GATase_7"/>
    <property type="match status" value="1"/>
</dbReference>
<evidence type="ECO:0000256" key="8">
    <source>
        <dbReference type="PIRSR" id="PIRSR001589-1"/>
    </source>
</evidence>
<keyword evidence="5 9" id="KW-0067">ATP-binding</keyword>
<keyword evidence="8" id="KW-0061">Asparagine biosynthesis</keyword>
<feature type="region of interest" description="Disordered" evidence="11">
    <location>
        <begin position="1"/>
        <end position="40"/>
    </location>
</feature>
<organism evidence="13 14">
    <name type="scientific">Solidesulfovibrio carbinolicus</name>
    <dbReference type="NCBI Taxonomy" id="296842"/>
    <lineage>
        <taxon>Bacteria</taxon>
        <taxon>Pseudomonadati</taxon>
        <taxon>Thermodesulfobacteriota</taxon>
        <taxon>Desulfovibrionia</taxon>
        <taxon>Desulfovibrionales</taxon>
        <taxon>Desulfovibrionaceae</taxon>
        <taxon>Solidesulfovibrio</taxon>
    </lineage>
</organism>
<dbReference type="EC" id="6.3.5.4" evidence="3"/>
<reference evidence="13 14" key="1">
    <citation type="submission" date="2018-02" db="EMBL/GenBank/DDBJ databases">
        <title>Genome sequence of Desulfovibrio carbinolicus DSM 3852.</title>
        <authorList>
            <person name="Wilbanks E."/>
            <person name="Skennerton C.T."/>
            <person name="Orphan V.J."/>
        </authorList>
    </citation>
    <scope>NUCLEOTIDE SEQUENCE [LARGE SCALE GENOMIC DNA]</scope>
    <source>
        <strain evidence="13 14">DSM 3852</strain>
        <plasmid evidence="14">pdcar1</plasmid>
    </source>
</reference>
<sequence length="680" mass="74449">MANSSAWISTWRSAPLTPCPNSTPSPGSGPREPPAASLAPQPRFPAVCGIAGILCNTPGRLGGELGRMTRAMRHRGPDGQGHVALRPGRRRLAPATAGLPDEEAEVFLGHRRLAIIDLQGTAQPLCNENGAVWTVFNGEIYNYRELRRELASQGHVLREKGDTEVLVHLWERLGEALPAALNGMFALAVYDVDRDTLFLARDRFGEKPLYYWESRDGFAFASELAALALLEGFPRDALDEAAASRFFATGYVPHPDTIYAAARCLPPGHVLVRRGGRTVVKPYWRPDVRGDVDACDLDALEDALDEAVRSRLEADVPVGCFLSAGLDSSLIAASMAKRGKPLTFTIASGHWDGDESPTARRIAAHLGTEHHEFRVEPDFVAVAEKLAWHYGQPFADYSAVPTYYVSRETRRRVKVALSGDGGDELFAGYERYGNAWAASLCGLLPEPGRSLAAALAGRFPGGDFGTHLADFLRVAGPIPVRLETPSTFYHPYWRERCFTPAFLSGGGTAPGPGPARYAAAAGQDARSRFLETDQALYLPADILTKVDIASMSVSLETRAPFLDHRLVEMVNRMAFGRKRQGAVGKLPLRALAARRLPPDVAGLPKRGFTLPLAGWMRRELRDWSHAALFDAPEAWEAFLCPQAVSRLWEEHQSGWADHALRLWSVIAWGLWRRTVGQEAA</sequence>
<dbReference type="SUPFAM" id="SSF56235">
    <property type="entry name" value="N-terminal nucleophile aminohydrolases (Ntn hydrolases)"/>
    <property type="match status" value="1"/>
</dbReference>
<keyword evidence="13" id="KW-0614">Plasmid</keyword>
<keyword evidence="14" id="KW-1185">Reference proteome</keyword>
<keyword evidence="4 9" id="KW-0547">Nucleotide-binding</keyword>
<dbReference type="CDD" id="cd01991">
    <property type="entry name" value="Asn_synthase_B_C"/>
    <property type="match status" value="1"/>
</dbReference>
<evidence type="ECO:0000256" key="11">
    <source>
        <dbReference type="SAM" id="MobiDB-lite"/>
    </source>
</evidence>
<dbReference type="EMBL" id="CP026539">
    <property type="protein sequence ID" value="QAZ69577.1"/>
    <property type="molecule type" value="Genomic_DNA"/>
</dbReference>
<dbReference type="GO" id="GO:0004066">
    <property type="term" value="F:asparagine synthase (glutamine-hydrolyzing) activity"/>
    <property type="evidence" value="ECO:0007669"/>
    <property type="project" value="UniProtKB-EC"/>
</dbReference>
<dbReference type="OrthoDB" id="9763290at2"/>
<dbReference type="SUPFAM" id="SSF52402">
    <property type="entry name" value="Adenine nucleotide alpha hydrolases-like"/>
    <property type="match status" value="1"/>
</dbReference>
<evidence type="ECO:0000256" key="10">
    <source>
        <dbReference type="PIRSR" id="PIRSR001589-3"/>
    </source>
</evidence>
<dbReference type="Gene3D" id="3.40.50.620">
    <property type="entry name" value="HUPs"/>
    <property type="match status" value="1"/>
</dbReference>
<evidence type="ECO:0000256" key="7">
    <source>
        <dbReference type="ARBA" id="ARBA00048741"/>
    </source>
</evidence>
<evidence type="ECO:0000256" key="9">
    <source>
        <dbReference type="PIRSR" id="PIRSR001589-2"/>
    </source>
</evidence>
<dbReference type="Proteomes" id="UP000293296">
    <property type="component" value="Plasmid pDCAR1"/>
</dbReference>
<dbReference type="PANTHER" id="PTHR43284">
    <property type="entry name" value="ASPARAGINE SYNTHETASE (GLUTAMINE-HYDROLYZING)"/>
    <property type="match status" value="1"/>
</dbReference>
<evidence type="ECO:0000313" key="13">
    <source>
        <dbReference type="EMBL" id="QAZ69577.1"/>
    </source>
</evidence>
<dbReference type="NCBIfam" id="TIGR01536">
    <property type="entry name" value="asn_synth_AEB"/>
    <property type="match status" value="1"/>
</dbReference>
<name>A0A4P6HQH8_9BACT</name>
<evidence type="ECO:0000256" key="4">
    <source>
        <dbReference type="ARBA" id="ARBA00022741"/>
    </source>
</evidence>
<protein>
    <recommendedName>
        <fullName evidence="3">asparagine synthase (glutamine-hydrolyzing)</fullName>
        <ecNumber evidence="3">6.3.5.4</ecNumber>
    </recommendedName>
</protein>
<dbReference type="InterPro" id="IPR001962">
    <property type="entry name" value="Asn_synthase"/>
</dbReference>
<evidence type="ECO:0000313" key="14">
    <source>
        <dbReference type="Proteomes" id="UP000293296"/>
    </source>
</evidence>
<dbReference type="InterPro" id="IPR029055">
    <property type="entry name" value="Ntn_hydrolases_N"/>
</dbReference>
<feature type="domain" description="Glutamine amidotransferase type-2" evidence="12">
    <location>
        <begin position="48"/>
        <end position="276"/>
    </location>
</feature>
<dbReference type="InterPro" id="IPR051786">
    <property type="entry name" value="ASN_synthetase/amidase"/>
</dbReference>
<evidence type="ECO:0000256" key="6">
    <source>
        <dbReference type="ARBA" id="ARBA00022962"/>
    </source>
</evidence>
<accession>A0A4P6HQH8</accession>
<evidence type="ECO:0000259" key="12">
    <source>
        <dbReference type="PROSITE" id="PS51278"/>
    </source>
</evidence>
<keyword evidence="8" id="KW-0028">Amino-acid biosynthesis</keyword>
<dbReference type="PROSITE" id="PS51278">
    <property type="entry name" value="GATASE_TYPE_2"/>
    <property type="match status" value="1"/>
</dbReference>
<feature type="site" description="Important for beta-aspartyl-AMP intermediate formation" evidence="10">
    <location>
        <position position="420"/>
    </location>
</feature>
<evidence type="ECO:0000256" key="2">
    <source>
        <dbReference type="ARBA" id="ARBA00005752"/>
    </source>
</evidence>
<proteinExistence type="inferred from homology"/>
<comment type="catalytic activity">
    <reaction evidence="7">
        <text>L-aspartate + L-glutamine + ATP + H2O = L-asparagine + L-glutamate + AMP + diphosphate + H(+)</text>
        <dbReference type="Rhea" id="RHEA:12228"/>
        <dbReference type="ChEBI" id="CHEBI:15377"/>
        <dbReference type="ChEBI" id="CHEBI:15378"/>
        <dbReference type="ChEBI" id="CHEBI:29985"/>
        <dbReference type="ChEBI" id="CHEBI:29991"/>
        <dbReference type="ChEBI" id="CHEBI:30616"/>
        <dbReference type="ChEBI" id="CHEBI:33019"/>
        <dbReference type="ChEBI" id="CHEBI:58048"/>
        <dbReference type="ChEBI" id="CHEBI:58359"/>
        <dbReference type="ChEBI" id="CHEBI:456215"/>
        <dbReference type="EC" id="6.3.5.4"/>
    </reaction>
</comment>
<feature type="binding site" evidence="9">
    <location>
        <begin position="418"/>
        <end position="419"/>
    </location>
    <ligand>
        <name>ATP</name>
        <dbReference type="ChEBI" id="CHEBI:30616"/>
    </ligand>
</feature>
<comment type="pathway">
    <text evidence="1">Amino-acid biosynthesis; L-asparagine biosynthesis; L-asparagine from L-aspartate (L-Gln route): step 1/1.</text>
</comment>
<dbReference type="PIRSF" id="PIRSF001589">
    <property type="entry name" value="Asn_synthetase_glu-h"/>
    <property type="match status" value="1"/>
</dbReference>
<dbReference type="GO" id="GO:0006529">
    <property type="term" value="P:asparagine biosynthetic process"/>
    <property type="evidence" value="ECO:0007669"/>
    <property type="project" value="UniProtKB-KW"/>
</dbReference>
<dbReference type="GO" id="GO:0005524">
    <property type="term" value="F:ATP binding"/>
    <property type="evidence" value="ECO:0007669"/>
    <property type="project" value="UniProtKB-KW"/>
</dbReference>
<gene>
    <name evidence="13" type="primary">asnB</name>
    <name evidence="13" type="ORF">C3Y92_20015</name>
</gene>
<dbReference type="PANTHER" id="PTHR43284:SF1">
    <property type="entry name" value="ASPARAGINE SYNTHETASE"/>
    <property type="match status" value="1"/>
</dbReference>
<feature type="compositionally biased region" description="Polar residues" evidence="11">
    <location>
        <begin position="1"/>
        <end position="12"/>
    </location>
</feature>
<dbReference type="InterPro" id="IPR006426">
    <property type="entry name" value="Asn_synth_AEB"/>
</dbReference>
<keyword evidence="6 8" id="KW-0315">Glutamine amidotransferase</keyword>
<evidence type="ECO:0000256" key="5">
    <source>
        <dbReference type="ARBA" id="ARBA00022840"/>
    </source>
</evidence>
<dbReference type="InterPro" id="IPR017932">
    <property type="entry name" value="GATase_2_dom"/>
</dbReference>
<dbReference type="GO" id="GO:0005829">
    <property type="term" value="C:cytosol"/>
    <property type="evidence" value="ECO:0007669"/>
    <property type="project" value="TreeGrafter"/>
</dbReference>
<dbReference type="Gene3D" id="3.60.20.10">
    <property type="entry name" value="Glutamine Phosphoribosylpyrophosphate, subunit 1, domain 1"/>
    <property type="match status" value="1"/>
</dbReference>
<evidence type="ECO:0000256" key="3">
    <source>
        <dbReference type="ARBA" id="ARBA00012737"/>
    </source>
</evidence>
<dbReference type="InterPro" id="IPR014729">
    <property type="entry name" value="Rossmann-like_a/b/a_fold"/>
</dbReference>
<feature type="binding site" evidence="9">
    <location>
        <position position="162"/>
    </location>
    <ligand>
        <name>L-glutamine</name>
        <dbReference type="ChEBI" id="CHEBI:58359"/>
    </ligand>
</feature>
<dbReference type="CDD" id="cd00712">
    <property type="entry name" value="AsnB"/>
    <property type="match status" value="1"/>
</dbReference>
<dbReference type="KEGG" id="dcb:C3Y92_20015"/>
<geneLocation type="plasmid" evidence="14">
    <name>pdcar1</name>
</geneLocation>
<feature type="active site" description="For GATase activity" evidence="8">
    <location>
        <position position="48"/>
    </location>
</feature>
<evidence type="ECO:0000256" key="1">
    <source>
        <dbReference type="ARBA" id="ARBA00005187"/>
    </source>
</evidence>
<dbReference type="AlphaFoldDB" id="A0A4P6HQH8"/>
<dbReference type="Pfam" id="PF00733">
    <property type="entry name" value="Asn_synthase"/>
    <property type="match status" value="1"/>
</dbReference>
<dbReference type="InterPro" id="IPR033738">
    <property type="entry name" value="AsnB_N"/>
</dbReference>
<comment type="similarity">
    <text evidence="2">Belongs to the asparagine synthetase family.</text>
</comment>